<evidence type="ECO:0000313" key="3">
    <source>
        <dbReference type="Proteomes" id="UP000573327"/>
    </source>
</evidence>
<evidence type="ECO:0000313" key="2">
    <source>
        <dbReference type="EMBL" id="MBB4951885.1"/>
    </source>
</evidence>
<organism evidence="2 3">
    <name type="scientific">Kitasatospora gansuensis</name>
    <dbReference type="NCBI Taxonomy" id="258050"/>
    <lineage>
        <taxon>Bacteria</taxon>
        <taxon>Bacillati</taxon>
        <taxon>Actinomycetota</taxon>
        <taxon>Actinomycetes</taxon>
        <taxon>Kitasatosporales</taxon>
        <taxon>Streptomycetaceae</taxon>
        <taxon>Kitasatospora</taxon>
    </lineage>
</organism>
<keyword evidence="3" id="KW-1185">Reference proteome</keyword>
<dbReference type="RefSeq" id="WP_184925875.1">
    <property type="nucleotide sequence ID" value="NZ_JACHJR010000002.1"/>
</dbReference>
<feature type="region of interest" description="Disordered" evidence="1">
    <location>
        <begin position="1"/>
        <end position="92"/>
    </location>
</feature>
<gene>
    <name evidence="2" type="ORF">F4556_007539</name>
</gene>
<reference evidence="2 3" key="1">
    <citation type="submission" date="2020-08" db="EMBL/GenBank/DDBJ databases">
        <title>Sequencing the genomes of 1000 actinobacteria strains.</title>
        <authorList>
            <person name="Klenk H.-P."/>
        </authorList>
    </citation>
    <scope>NUCLEOTIDE SEQUENCE [LARGE SCALE GENOMIC DNA]</scope>
    <source>
        <strain evidence="2 3">DSM 44786</strain>
    </source>
</reference>
<comment type="caution">
    <text evidence="2">The sequence shown here is derived from an EMBL/GenBank/DDBJ whole genome shotgun (WGS) entry which is preliminary data.</text>
</comment>
<accession>A0A7W7WM89</accession>
<sequence length="92" mass="9565">MRLTPMGRAKPLSHAPPPWGFRTTSGHVPGTDPAGFEAEATSGRTGKADRLFEEVKASYRSGRPPGSGTAASFRGAGPTTRPIPKTPLPPLG</sequence>
<dbReference type="AlphaFoldDB" id="A0A7W7WM89"/>
<dbReference type="Proteomes" id="UP000573327">
    <property type="component" value="Unassembled WGS sequence"/>
</dbReference>
<feature type="compositionally biased region" description="Basic and acidic residues" evidence="1">
    <location>
        <begin position="46"/>
        <end position="57"/>
    </location>
</feature>
<name>A0A7W7WM89_9ACTN</name>
<evidence type="ECO:0000256" key="1">
    <source>
        <dbReference type="SAM" id="MobiDB-lite"/>
    </source>
</evidence>
<protein>
    <submittedName>
        <fullName evidence="2">Uncharacterized protein</fullName>
    </submittedName>
</protein>
<dbReference type="EMBL" id="JACHJR010000002">
    <property type="protein sequence ID" value="MBB4951885.1"/>
    <property type="molecule type" value="Genomic_DNA"/>
</dbReference>
<proteinExistence type="predicted"/>